<comment type="caution">
    <text evidence="4">The sequence shown here is derived from an EMBL/GenBank/DDBJ whole genome shotgun (WGS) entry which is preliminary data.</text>
</comment>
<dbReference type="PANTHER" id="PTHR11014:SF63">
    <property type="entry name" value="METALLOPEPTIDASE, PUTATIVE (AFU_ORTHOLOGUE AFUA_6G09600)-RELATED"/>
    <property type="match status" value="1"/>
</dbReference>
<dbReference type="GO" id="GO:0046872">
    <property type="term" value="F:metal ion binding"/>
    <property type="evidence" value="ECO:0007669"/>
    <property type="project" value="UniProtKB-KW"/>
</dbReference>
<dbReference type="AlphaFoldDB" id="A0A6N7PZU9"/>
<feature type="binding site" evidence="2">
    <location>
        <position position="103"/>
    </location>
    <ligand>
        <name>Mn(2+)</name>
        <dbReference type="ChEBI" id="CHEBI:29035"/>
        <label>2</label>
    </ligand>
</feature>
<keyword evidence="2" id="KW-0464">Manganese</keyword>
<dbReference type="PANTHER" id="PTHR11014">
    <property type="entry name" value="PEPTIDASE M20 FAMILY MEMBER"/>
    <property type="match status" value="1"/>
</dbReference>
<evidence type="ECO:0000256" key="2">
    <source>
        <dbReference type="PIRSR" id="PIRSR005962-1"/>
    </source>
</evidence>
<feature type="binding site" evidence="2">
    <location>
        <position position="160"/>
    </location>
    <ligand>
        <name>Mn(2+)</name>
        <dbReference type="ChEBI" id="CHEBI:29035"/>
        <label>2</label>
    </ligand>
</feature>
<dbReference type="InterPro" id="IPR002933">
    <property type="entry name" value="Peptidase_M20"/>
</dbReference>
<dbReference type="FunFam" id="3.30.70.360:FF:000001">
    <property type="entry name" value="N-acetyldiaminopimelate deacetylase"/>
    <property type="match status" value="1"/>
</dbReference>
<sequence>MDIPETRVFLDELVALRRGLHQIPELAFLEERTAGLLLQELSRLRIAATYGGRGTGVVGRIEGRDPAAPVIALRAEMDALPGHESTGLPFASQHPGRVHACGHDAHMTMVLGAARLLARGERPAGDVVLVFQPAEEHGGGARVVMQSGALARVSAIFGAHVTHHYYTGQIMVTEGVVTAQSDRFVLRVRGKGGHGARPHETVDAVIVAGFLISALQTLVSREADPLYPTVVTIGRVQAGTAANVIAEEALLEGSIRTTVPAARARVLHGIRRMAGAAGALHGADVTVELFEGYPPVVNSALEASICRRAGERVFGARDVLPQEHPSMGSEDFAYYLHETPGCFVRLGARKQGWDYVPLHSPAFTVDEDVLPLGASFFAEVVREAQRSLPGPRPRRP</sequence>
<feature type="binding site" evidence="2">
    <location>
        <position position="136"/>
    </location>
    <ligand>
        <name>Mn(2+)</name>
        <dbReference type="ChEBI" id="CHEBI:29035"/>
        <label>2</label>
    </ligand>
</feature>
<evidence type="ECO:0000256" key="1">
    <source>
        <dbReference type="ARBA" id="ARBA00022801"/>
    </source>
</evidence>
<evidence type="ECO:0000313" key="5">
    <source>
        <dbReference type="Proteomes" id="UP000440224"/>
    </source>
</evidence>
<evidence type="ECO:0000313" key="4">
    <source>
        <dbReference type="EMBL" id="MRG97523.1"/>
    </source>
</evidence>
<feature type="binding site" evidence="2">
    <location>
        <position position="101"/>
    </location>
    <ligand>
        <name>Mn(2+)</name>
        <dbReference type="ChEBI" id="CHEBI:29035"/>
        <label>2</label>
    </ligand>
</feature>
<feature type="binding site" evidence="2">
    <location>
        <position position="359"/>
    </location>
    <ligand>
        <name>Mn(2+)</name>
        <dbReference type="ChEBI" id="CHEBI:29035"/>
        <label>2</label>
    </ligand>
</feature>
<dbReference type="InterPro" id="IPR011650">
    <property type="entry name" value="Peptidase_M20_dimer"/>
</dbReference>
<proteinExistence type="predicted"/>
<keyword evidence="5" id="KW-1185">Reference proteome</keyword>
<gene>
    <name evidence="4" type="ORF">GF068_37180</name>
</gene>
<dbReference type="EMBL" id="WJIE01000018">
    <property type="protein sequence ID" value="MRG97523.1"/>
    <property type="molecule type" value="Genomic_DNA"/>
</dbReference>
<protein>
    <submittedName>
        <fullName evidence="4">Amidohydrolase</fullName>
    </submittedName>
</protein>
<dbReference type="GO" id="GO:0050118">
    <property type="term" value="F:N-acetyldiaminopimelate deacetylase activity"/>
    <property type="evidence" value="ECO:0007669"/>
    <property type="project" value="UniProtKB-ARBA"/>
</dbReference>
<dbReference type="RefSeq" id="WP_153824306.1">
    <property type="nucleotide sequence ID" value="NZ_WJIE01000018.1"/>
</dbReference>
<dbReference type="NCBIfam" id="TIGR01891">
    <property type="entry name" value="amidohydrolases"/>
    <property type="match status" value="1"/>
</dbReference>
<organism evidence="4 5">
    <name type="scientific">Polyangium spumosum</name>
    <dbReference type="NCBI Taxonomy" id="889282"/>
    <lineage>
        <taxon>Bacteria</taxon>
        <taxon>Pseudomonadati</taxon>
        <taxon>Myxococcota</taxon>
        <taxon>Polyangia</taxon>
        <taxon>Polyangiales</taxon>
        <taxon>Polyangiaceae</taxon>
        <taxon>Polyangium</taxon>
    </lineage>
</organism>
<dbReference type="InterPro" id="IPR017439">
    <property type="entry name" value="Amidohydrolase"/>
</dbReference>
<dbReference type="SUPFAM" id="SSF53187">
    <property type="entry name" value="Zn-dependent exopeptidases"/>
    <property type="match status" value="1"/>
</dbReference>
<dbReference type="Pfam" id="PF07687">
    <property type="entry name" value="M20_dimer"/>
    <property type="match status" value="1"/>
</dbReference>
<evidence type="ECO:0000259" key="3">
    <source>
        <dbReference type="Pfam" id="PF07687"/>
    </source>
</evidence>
<dbReference type="Proteomes" id="UP000440224">
    <property type="component" value="Unassembled WGS sequence"/>
</dbReference>
<keyword evidence="2" id="KW-0479">Metal-binding</keyword>
<accession>A0A6N7PZU9</accession>
<dbReference type="Pfam" id="PF01546">
    <property type="entry name" value="Peptidase_M20"/>
    <property type="match status" value="1"/>
</dbReference>
<dbReference type="InterPro" id="IPR036264">
    <property type="entry name" value="Bact_exopeptidase_dim_dom"/>
</dbReference>
<dbReference type="Gene3D" id="3.30.70.360">
    <property type="match status" value="1"/>
</dbReference>
<dbReference type="CDD" id="cd03886">
    <property type="entry name" value="M20_Acy1"/>
    <property type="match status" value="1"/>
</dbReference>
<dbReference type="OrthoDB" id="9777385at2"/>
<feature type="domain" description="Peptidase M20 dimerisation" evidence="3">
    <location>
        <begin position="184"/>
        <end position="275"/>
    </location>
</feature>
<keyword evidence="1 4" id="KW-0378">Hydrolase</keyword>
<dbReference type="PIRSF" id="PIRSF005962">
    <property type="entry name" value="Pept_M20D_amidohydro"/>
    <property type="match status" value="1"/>
</dbReference>
<dbReference type="GO" id="GO:0019877">
    <property type="term" value="P:diaminopimelate biosynthetic process"/>
    <property type="evidence" value="ECO:0007669"/>
    <property type="project" value="UniProtKB-ARBA"/>
</dbReference>
<dbReference type="SUPFAM" id="SSF55031">
    <property type="entry name" value="Bacterial exopeptidase dimerisation domain"/>
    <property type="match status" value="1"/>
</dbReference>
<comment type="cofactor">
    <cofactor evidence="2">
        <name>Mn(2+)</name>
        <dbReference type="ChEBI" id="CHEBI:29035"/>
    </cofactor>
    <text evidence="2">The Mn(2+) ion enhances activity.</text>
</comment>
<dbReference type="Gene3D" id="3.40.630.10">
    <property type="entry name" value="Zn peptidases"/>
    <property type="match status" value="1"/>
</dbReference>
<name>A0A6N7PZU9_9BACT</name>
<reference evidence="4 5" key="1">
    <citation type="submission" date="2019-10" db="EMBL/GenBank/DDBJ databases">
        <title>A soil myxobacterium in the family Polyangiaceae.</title>
        <authorList>
            <person name="Li Y."/>
            <person name="Wang J."/>
        </authorList>
    </citation>
    <scope>NUCLEOTIDE SEQUENCE [LARGE SCALE GENOMIC DNA]</scope>
    <source>
        <strain evidence="4 5">DSM 14734</strain>
    </source>
</reference>